<comment type="caution">
    <text evidence="14">The sequence shown here is derived from an EMBL/GenBank/DDBJ whole genome shotgun (WGS) entry which is preliminary data.</text>
</comment>
<dbReference type="Pfam" id="PF03368">
    <property type="entry name" value="Dicer_dimer"/>
    <property type="match status" value="1"/>
</dbReference>
<keyword evidence="3" id="KW-0547">Nucleotide-binding</keyword>
<dbReference type="InterPro" id="IPR001650">
    <property type="entry name" value="Helicase_C-like"/>
</dbReference>
<reference evidence="14" key="2">
    <citation type="submission" date="2023-05" db="EMBL/GenBank/DDBJ databases">
        <authorList>
            <consortium name="Lawrence Berkeley National Laboratory"/>
            <person name="Steindorff A."/>
            <person name="Hensen N."/>
            <person name="Bonometti L."/>
            <person name="Westerberg I."/>
            <person name="Brannstrom I.O."/>
            <person name="Guillou S."/>
            <person name="Cros-Aarteil S."/>
            <person name="Calhoun S."/>
            <person name="Haridas S."/>
            <person name="Kuo A."/>
            <person name="Mondo S."/>
            <person name="Pangilinan J."/>
            <person name="Riley R."/>
            <person name="Labutti K."/>
            <person name="Andreopoulos B."/>
            <person name="Lipzen A."/>
            <person name="Chen C."/>
            <person name="Yanf M."/>
            <person name="Daum C."/>
            <person name="Ng V."/>
            <person name="Clum A."/>
            <person name="Ohm R."/>
            <person name="Martin F."/>
            <person name="Silar P."/>
            <person name="Natvig D."/>
            <person name="Lalanne C."/>
            <person name="Gautier V."/>
            <person name="Ament-Velasquez S.L."/>
            <person name="Kruys A."/>
            <person name="Hutchinson M.I."/>
            <person name="Powell A.J."/>
            <person name="Barry K."/>
            <person name="Miller A.N."/>
            <person name="Grigoriev I.V."/>
            <person name="Debuchy R."/>
            <person name="Gladieux P."/>
            <person name="Thoren M.H."/>
            <person name="Johannesson H."/>
        </authorList>
    </citation>
    <scope>NUCLEOTIDE SEQUENCE</scope>
    <source>
        <strain evidence="14">PSN293</strain>
    </source>
</reference>
<evidence type="ECO:0000259" key="12">
    <source>
        <dbReference type="PROSITE" id="PS51194"/>
    </source>
</evidence>
<dbReference type="SUPFAM" id="SSF69065">
    <property type="entry name" value="RNase III domain-like"/>
    <property type="match status" value="2"/>
</dbReference>
<keyword evidence="2" id="KW-0677">Repeat</keyword>
<evidence type="ECO:0000256" key="3">
    <source>
        <dbReference type="ARBA" id="ARBA00022741"/>
    </source>
</evidence>
<keyword evidence="7" id="KW-0051">Antiviral defense</keyword>
<dbReference type="GO" id="GO:0003723">
    <property type="term" value="F:RNA binding"/>
    <property type="evidence" value="ECO:0007669"/>
    <property type="project" value="UniProtKB-UniRule"/>
</dbReference>
<dbReference type="PROSITE" id="PS51192">
    <property type="entry name" value="HELICASE_ATP_BIND_1"/>
    <property type="match status" value="1"/>
</dbReference>
<dbReference type="GO" id="GO:0005634">
    <property type="term" value="C:nucleus"/>
    <property type="evidence" value="ECO:0007669"/>
    <property type="project" value="TreeGrafter"/>
</dbReference>
<dbReference type="SUPFAM" id="SSF52540">
    <property type="entry name" value="P-loop containing nucleoside triphosphate hydrolases"/>
    <property type="match status" value="1"/>
</dbReference>
<dbReference type="GO" id="GO:0050688">
    <property type="term" value="P:regulation of defense response to virus"/>
    <property type="evidence" value="ECO:0007669"/>
    <property type="project" value="UniProtKB-KW"/>
</dbReference>
<keyword evidence="15" id="KW-1185">Reference proteome</keyword>
<dbReference type="GO" id="GO:0030422">
    <property type="term" value="P:siRNA processing"/>
    <property type="evidence" value="ECO:0007669"/>
    <property type="project" value="TreeGrafter"/>
</dbReference>
<dbReference type="PROSITE" id="PS50142">
    <property type="entry name" value="RNASE_3_2"/>
    <property type="match status" value="2"/>
</dbReference>
<gene>
    <name evidence="14" type="ORF">QBC37DRAFT_149609</name>
</gene>
<dbReference type="SMART" id="SM00490">
    <property type="entry name" value="HELICc"/>
    <property type="match status" value="1"/>
</dbReference>
<dbReference type="InterPro" id="IPR011545">
    <property type="entry name" value="DEAD/DEAH_box_helicase_dom"/>
</dbReference>
<dbReference type="Gene3D" id="1.10.1520.10">
    <property type="entry name" value="Ribonuclease III domain"/>
    <property type="match status" value="2"/>
</dbReference>
<dbReference type="Gene3D" id="3.40.50.300">
    <property type="entry name" value="P-loop containing nucleotide triphosphate hydrolases"/>
    <property type="match status" value="2"/>
</dbReference>
<evidence type="ECO:0000259" key="11">
    <source>
        <dbReference type="PROSITE" id="PS51192"/>
    </source>
</evidence>
<evidence type="ECO:0000256" key="5">
    <source>
        <dbReference type="ARBA" id="ARBA00022806"/>
    </source>
</evidence>
<dbReference type="CDD" id="cd00593">
    <property type="entry name" value="RIBOc"/>
    <property type="match status" value="2"/>
</dbReference>
<evidence type="ECO:0000259" key="13">
    <source>
        <dbReference type="PROSITE" id="PS51327"/>
    </source>
</evidence>
<dbReference type="GO" id="GO:0051607">
    <property type="term" value="P:defense response to virus"/>
    <property type="evidence" value="ECO:0007669"/>
    <property type="project" value="UniProtKB-KW"/>
</dbReference>
<feature type="domain" description="Helicase C-terminal" evidence="12">
    <location>
        <begin position="315"/>
        <end position="499"/>
    </location>
</feature>
<dbReference type="InterPro" id="IPR038248">
    <property type="entry name" value="Dicer_dimer_sf"/>
</dbReference>
<evidence type="ECO:0000256" key="8">
    <source>
        <dbReference type="PROSITE-ProRule" id="PRU00657"/>
    </source>
</evidence>
<reference evidence="14" key="1">
    <citation type="journal article" date="2023" name="Mol. Phylogenet. Evol.">
        <title>Genome-scale phylogeny and comparative genomics of the fungal order Sordariales.</title>
        <authorList>
            <person name="Hensen N."/>
            <person name="Bonometti L."/>
            <person name="Westerberg I."/>
            <person name="Brannstrom I.O."/>
            <person name="Guillou S."/>
            <person name="Cros-Aarteil S."/>
            <person name="Calhoun S."/>
            <person name="Haridas S."/>
            <person name="Kuo A."/>
            <person name="Mondo S."/>
            <person name="Pangilinan J."/>
            <person name="Riley R."/>
            <person name="LaButti K."/>
            <person name="Andreopoulos B."/>
            <person name="Lipzen A."/>
            <person name="Chen C."/>
            <person name="Yan M."/>
            <person name="Daum C."/>
            <person name="Ng V."/>
            <person name="Clum A."/>
            <person name="Steindorff A."/>
            <person name="Ohm R.A."/>
            <person name="Martin F."/>
            <person name="Silar P."/>
            <person name="Natvig D.O."/>
            <person name="Lalanne C."/>
            <person name="Gautier V."/>
            <person name="Ament-Velasquez S.L."/>
            <person name="Kruys A."/>
            <person name="Hutchinson M.I."/>
            <person name="Powell A.J."/>
            <person name="Barry K."/>
            <person name="Miller A.N."/>
            <person name="Grigoriev I.V."/>
            <person name="Debuchy R."/>
            <person name="Gladieux P."/>
            <person name="Hiltunen Thoren M."/>
            <person name="Johannesson H."/>
        </authorList>
    </citation>
    <scope>NUCLEOTIDE SEQUENCE</scope>
    <source>
        <strain evidence="14">PSN293</strain>
    </source>
</reference>
<dbReference type="PROSITE" id="PS51327">
    <property type="entry name" value="DICER_DSRBF"/>
    <property type="match status" value="1"/>
</dbReference>
<feature type="region of interest" description="Disordered" evidence="9">
    <location>
        <begin position="1180"/>
        <end position="1211"/>
    </location>
</feature>
<dbReference type="PROSITE" id="PS51194">
    <property type="entry name" value="HELICASE_CTER"/>
    <property type="match status" value="1"/>
</dbReference>
<dbReference type="PANTHER" id="PTHR14950">
    <property type="entry name" value="DICER-RELATED"/>
    <property type="match status" value="1"/>
</dbReference>
<evidence type="ECO:0000256" key="1">
    <source>
        <dbReference type="ARBA" id="ARBA00022721"/>
    </source>
</evidence>
<dbReference type="InterPro" id="IPR000999">
    <property type="entry name" value="RNase_III_dom"/>
</dbReference>
<keyword evidence="4" id="KW-0378">Hydrolase</keyword>
<evidence type="ECO:0000256" key="4">
    <source>
        <dbReference type="ARBA" id="ARBA00022801"/>
    </source>
</evidence>
<evidence type="ECO:0000256" key="2">
    <source>
        <dbReference type="ARBA" id="ARBA00022737"/>
    </source>
</evidence>
<dbReference type="Gene3D" id="3.30.160.380">
    <property type="entry name" value="Dicer dimerisation domain"/>
    <property type="match status" value="1"/>
</dbReference>
<dbReference type="InterPro" id="IPR027417">
    <property type="entry name" value="P-loop_NTPase"/>
</dbReference>
<dbReference type="InterPro" id="IPR005034">
    <property type="entry name" value="Dicer_dimerisation"/>
</dbReference>
<dbReference type="InterPro" id="IPR036389">
    <property type="entry name" value="RNase_III_sf"/>
</dbReference>
<evidence type="ECO:0000256" key="9">
    <source>
        <dbReference type="SAM" id="MobiDB-lite"/>
    </source>
</evidence>
<protein>
    <submittedName>
        <fullName evidence="14">Dicer-like protein 2</fullName>
    </submittedName>
</protein>
<name>A0AAN7BB09_9PEZI</name>
<dbReference type="GO" id="GO:0004525">
    <property type="term" value="F:ribonuclease III activity"/>
    <property type="evidence" value="ECO:0007669"/>
    <property type="project" value="InterPro"/>
</dbReference>
<dbReference type="GO" id="GO:0005524">
    <property type="term" value="F:ATP binding"/>
    <property type="evidence" value="ECO:0007669"/>
    <property type="project" value="UniProtKB-KW"/>
</dbReference>
<keyword evidence="6" id="KW-0067">ATP-binding</keyword>
<feature type="domain" description="RNase III" evidence="10">
    <location>
        <begin position="1073"/>
        <end position="1293"/>
    </location>
</feature>
<evidence type="ECO:0000313" key="15">
    <source>
        <dbReference type="Proteomes" id="UP001301769"/>
    </source>
</evidence>
<dbReference type="GO" id="GO:0005737">
    <property type="term" value="C:cytoplasm"/>
    <property type="evidence" value="ECO:0007669"/>
    <property type="project" value="TreeGrafter"/>
</dbReference>
<organism evidence="14 15">
    <name type="scientific">Rhypophila decipiens</name>
    <dbReference type="NCBI Taxonomy" id="261697"/>
    <lineage>
        <taxon>Eukaryota</taxon>
        <taxon>Fungi</taxon>
        <taxon>Dikarya</taxon>
        <taxon>Ascomycota</taxon>
        <taxon>Pezizomycotina</taxon>
        <taxon>Sordariomycetes</taxon>
        <taxon>Sordariomycetidae</taxon>
        <taxon>Sordariales</taxon>
        <taxon>Naviculisporaceae</taxon>
        <taxon>Rhypophila</taxon>
    </lineage>
</organism>
<comment type="similarity">
    <text evidence="8">Belongs to the helicase family. Dicer subfamily.</text>
</comment>
<feature type="domain" description="RNase III" evidence="10">
    <location>
        <begin position="891"/>
        <end position="1032"/>
    </location>
</feature>
<dbReference type="GO" id="GO:0004386">
    <property type="term" value="F:helicase activity"/>
    <property type="evidence" value="ECO:0007669"/>
    <property type="project" value="UniProtKB-KW"/>
</dbReference>
<dbReference type="Proteomes" id="UP001301769">
    <property type="component" value="Unassembled WGS sequence"/>
</dbReference>
<evidence type="ECO:0000256" key="6">
    <source>
        <dbReference type="ARBA" id="ARBA00022840"/>
    </source>
</evidence>
<dbReference type="PANTHER" id="PTHR14950:SF37">
    <property type="entry name" value="ENDORIBONUCLEASE DICER"/>
    <property type="match status" value="1"/>
</dbReference>
<keyword evidence="8" id="KW-0694">RNA-binding</keyword>
<feature type="domain" description="Helicase ATP-binding" evidence="11">
    <location>
        <begin position="1"/>
        <end position="150"/>
    </location>
</feature>
<dbReference type="EMBL" id="MU858093">
    <property type="protein sequence ID" value="KAK4214450.1"/>
    <property type="molecule type" value="Genomic_DNA"/>
</dbReference>
<dbReference type="Pfam" id="PF00636">
    <property type="entry name" value="Ribonuclease_3"/>
    <property type="match status" value="2"/>
</dbReference>
<dbReference type="PROSITE" id="PS00517">
    <property type="entry name" value="RNASE_3_1"/>
    <property type="match status" value="1"/>
</dbReference>
<evidence type="ECO:0000313" key="14">
    <source>
        <dbReference type="EMBL" id="KAK4214450.1"/>
    </source>
</evidence>
<keyword evidence="1" id="KW-0930">Antiviral protein</keyword>
<dbReference type="SMART" id="SM00535">
    <property type="entry name" value="RIBOc"/>
    <property type="match status" value="2"/>
</dbReference>
<dbReference type="InterPro" id="IPR014001">
    <property type="entry name" value="Helicase_ATP-bd"/>
</dbReference>
<dbReference type="Pfam" id="PF00271">
    <property type="entry name" value="Helicase_C"/>
    <property type="match status" value="1"/>
</dbReference>
<feature type="domain" description="Dicer dsRNA-binding fold" evidence="13">
    <location>
        <begin position="510"/>
        <end position="613"/>
    </location>
</feature>
<keyword evidence="5" id="KW-0347">Helicase</keyword>
<dbReference type="Pfam" id="PF00270">
    <property type="entry name" value="DEAD"/>
    <property type="match status" value="1"/>
</dbReference>
<proteinExistence type="inferred from homology"/>
<evidence type="ECO:0000256" key="7">
    <source>
        <dbReference type="ARBA" id="ARBA00023118"/>
    </source>
</evidence>
<accession>A0AAN7BB09</accession>
<sequence>MRIVKELERSPKRVWFLAPTVDLANQQYEVLQAHINQSKLICGADNVDAWSTQQVWDALLLNIRLVVSTFQILFDAVQHSFVRLDSLSLVVIDEAHNCVGANSVARLMKEFYAPAKRQNQIVPHILGLTASPLMRMNLKDIDVLENTLDAICKTPTKHREELMAQVNRPEIMTMPWAEPDAPERPFIPTRVMSSLRKAYLDLDIKKDPYILRLLSRRNTTRNKEELQRAVMKHDTYSQRQMKSFYARASEIWKQVGPWAADYYIYRVIIEFTDSLADTSELLEGLSEQERVYLGEAFRKVSIPSTLGEPNNLAPKMEVLLSILQQDREDPMGIVFVKERATVAVVAHILSIHPLIKGRYRVGSVVGSSTMPGKRRDFLDLSRKEDLLSLERFRLRKFNLLVATSVLEEGIDVPECNLVICFDEITSPKAFIQRRGRARMAQSQLYLIVENLETKAARAWLEFEKKMKARYEDEKRERVVMEEIEESDIGLAEYEVLSVESTGARLTIRDAKGHLQHFCASLASRKFTDWSPYYVFHDTNGNPVVDVTQSIPMRATVHLPASLDPSLRKFESLNVWTSERNAAMDAAFQAYKALYNAGLISQNLLPLSEKDIFGEIEHRTGFSLVGEQFDPWYPVAQAWCRDADPWKLFRRRLAISNHDQFMHAEFDLVLPVPIPYMEQLTLWWDGNSSWSIAMGQDMDELSRASSRAVYFSPAPDHTSALLAYSFGYRFRSKQIEHDKQYPFRLVSLDQKLVISDMGAIDFDPDSAADLLPKNLIRDLSNEYHPYRYLETIPTKPAIELVGRPYRGFDQAPDDIPYVSLAKWPRKAGYFHNPSANNNTQQVSLENSKPYPRVLPINQVKIDNCPPVFTHIGMLIPALTKALEIHLVASDLLQSRLSDLSLPADSLSQIVTAICSTSARTPANYERIEFLGDSILKFCATVYASSKNLLWPEGYLSLFKDKIVSNSRLAKAAVEFGLDRYIIYKPFSLQKWKPRYVEDLLATTPSGTAKRTLPTKTLADVVESVIGVAFIQGGYPKALDCIRLFLPAEKWTSIEEGRSILYNNAQSGYGLPVTFEKLEGLVGYTFRKKSLLVEAMTHCSFNGSGGDSIPCLDRLEFLGDSILDFVVVRKLFELSNSREGETEKGLENHEMHLLRTSLVNGDILAFLVMEWGVEETFFETVREGDNSNSASGEEETPAAETTSERHTKRQKKEVKLCDRKVKIPLWSFMRHSSPDMGLTHTETAKRHAGLRNRINEALFGEGEFYPWELLLRLGAQKFYSDLFESLLGAVWVDSGSIEACEEVVERIGILRLLRRLRRDKVHCLHPKEELGRLALSEKVEYVVEEGSGSTGGKEGEEKEGNGERRFQCCVRVGEREVAHVEGALTKEEARVRGAREACRVLKGGMEVN</sequence>
<evidence type="ECO:0000259" key="10">
    <source>
        <dbReference type="PROSITE" id="PS50142"/>
    </source>
</evidence>